<sequence length="258" mass="29268">MKKPNIWAFDLDDTLMSNVHDYAHPILDACGLIIDTLGDAAPHVSAIIALEQEIDQQRLMEANPVTGKPYGYSMERFPTSLVEVYRRICQRAGKQPENRVEKELMRIGLEAFNPSRYVKNLYPDTIATLNFLQKKGDLILLLTKGDKRVQGKKLSVLDAGKRFARVEIVDNKTPGVFRGVVKGFEDCRLFSVGNDYEKDIVPAFEAGYHRGIWIPVETWEVIGRLGEIRANVDWSRCVELRSLRELGERYDEIAGGVQ</sequence>
<dbReference type="SUPFAM" id="SSF56784">
    <property type="entry name" value="HAD-like"/>
    <property type="match status" value="1"/>
</dbReference>
<dbReference type="InterPro" id="IPR023214">
    <property type="entry name" value="HAD_sf"/>
</dbReference>
<dbReference type="Gene3D" id="3.40.50.1000">
    <property type="entry name" value="HAD superfamily/HAD-like"/>
    <property type="match status" value="1"/>
</dbReference>
<evidence type="ECO:0008006" key="3">
    <source>
        <dbReference type="Google" id="ProtNLM"/>
    </source>
</evidence>
<dbReference type="Proteomes" id="UP000178911">
    <property type="component" value="Unassembled WGS sequence"/>
</dbReference>
<reference evidence="1 2" key="1">
    <citation type="journal article" date="2016" name="Nat. Commun.">
        <title>Thousands of microbial genomes shed light on interconnected biogeochemical processes in an aquifer system.</title>
        <authorList>
            <person name="Anantharaman K."/>
            <person name="Brown C.T."/>
            <person name="Hug L.A."/>
            <person name="Sharon I."/>
            <person name="Castelle C.J."/>
            <person name="Probst A.J."/>
            <person name="Thomas B.C."/>
            <person name="Singh A."/>
            <person name="Wilkins M.J."/>
            <person name="Karaoz U."/>
            <person name="Brodie E.L."/>
            <person name="Williams K.H."/>
            <person name="Hubbard S.S."/>
            <person name="Banfield J.F."/>
        </authorList>
    </citation>
    <scope>NUCLEOTIDE SEQUENCE [LARGE SCALE GENOMIC DNA]</scope>
</reference>
<dbReference type="STRING" id="1802695.A3A13_01800"/>
<proteinExistence type="predicted"/>
<organism evidence="1 2">
    <name type="scientific">Candidatus Yanofskybacteria bacterium RIFCSPLOWO2_01_FULL_43_22</name>
    <dbReference type="NCBI Taxonomy" id="1802695"/>
    <lineage>
        <taxon>Bacteria</taxon>
        <taxon>Candidatus Yanofskyibacteriota</taxon>
    </lineage>
</organism>
<dbReference type="InterPro" id="IPR036412">
    <property type="entry name" value="HAD-like_sf"/>
</dbReference>
<accession>A0A1F8GEF4</accession>
<dbReference type="AlphaFoldDB" id="A0A1F8GEF4"/>
<name>A0A1F8GEF4_9BACT</name>
<dbReference type="InterPro" id="IPR023198">
    <property type="entry name" value="PGP-like_dom2"/>
</dbReference>
<dbReference type="EMBL" id="MGKJ01000015">
    <property type="protein sequence ID" value="OGN23762.1"/>
    <property type="molecule type" value="Genomic_DNA"/>
</dbReference>
<comment type="caution">
    <text evidence="1">The sequence shown here is derived from an EMBL/GenBank/DDBJ whole genome shotgun (WGS) entry which is preliminary data.</text>
</comment>
<protein>
    <recommendedName>
        <fullName evidence="3">Haloacid dehalogenase</fullName>
    </recommendedName>
</protein>
<dbReference type="Gene3D" id="1.10.150.240">
    <property type="entry name" value="Putative phosphatase, domain 2"/>
    <property type="match status" value="1"/>
</dbReference>
<evidence type="ECO:0000313" key="2">
    <source>
        <dbReference type="Proteomes" id="UP000178911"/>
    </source>
</evidence>
<gene>
    <name evidence="1" type="ORF">A3A13_01800</name>
</gene>
<evidence type="ECO:0000313" key="1">
    <source>
        <dbReference type="EMBL" id="OGN23762.1"/>
    </source>
</evidence>